<dbReference type="RefSeq" id="WP_014796927.1">
    <property type="nucleotide sequence ID" value="NC_018018.1"/>
</dbReference>
<dbReference type="EMBL" id="CP003345">
    <property type="protein sequence ID" value="AFM03469.1"/>
    <property type="molecule type" value="Genomic_DNA"/>
</dbReference>
<dbReference type="HOGENOM" id="CLU_1406929_0_0_10"/>
<dbReference type="STRING" id="880071.Fleli_1023"/>
<keyword evidence="3" id="KW-1185">Reference proteome</keyword>
<evidence type="ECO:0000313" key="3">
    <source>
        <dbReference type="Proteomes" id="UP000006054"/>
    </source>
</evidence>
<keyword evidence="1" id="KW-0812">Transmembrane</keyword>
<keyword evidence="1" id="KW-1133">Transmembrane helix</keyword>
<gene>
    <name evidence="2" type="ordered locus">Fleli_1023</name>
</gene>
<protein>
    <submittedName>
        <fullName evidence="2">Uncharacterized protein</fullName>
    </submittedName>
</protein>
<proteinExistence type="predicted"/>
<organism evidence="2 3">
    <name type="scientific">Bernardetia litoralis (strain ATCC 23117 / DSM 6794 / NBRC 15988 / NCIMB 1366 / Fx l1 / Sio-4)</name>
    <name type="common">Flexibacter litoralis</name>
    <dbReference type="NCBI Taxonomy" id="880071"/>
    <lineage>
        <taxon>Bacteria</taxon>
        <taxon>Pseudomonadati</taxon>
        <taxon>Bacteroidota</taxon>
        <taxon>Cytophagia</taxon>
        <taxon>Cytophagales</taxon>
        <taxon>Bernardetiaceae</taxon>
        <taxon>Bernardetia</taxon>
    </lineage>
</organism>
<feature type="transmembrane region" description="Helical" evidence="1">
    <location>
        <begin position="12"/>
        <end position="32"/>
    </location>
</feature>
<keyword evidence="1" id="KW-0472">Membrane</keyword>
<dbReference type="Proteomes" id="UP000006054">
    <property type="component" value="Chromosome"/>
</dbReference>
<sequence length="193" mass="22949">MNSKSNDFMYLVRVVLYLIILILLPDQLIIFFQEPRAILPLYEEVARETNSLIGTCELSRIELLSNHTIPKELDITNQKFYLVSNFIKERTFLFFYRYKKLDNRYILYRELLDSDSLLMMDYIREKTPSIKYVRDSKNTRKFTPFVPSHLVEVSDISIEDSIKLDIVERYWKGDAVKLIGKITLVCNCEVEKR</sequence>
<reference evidence="3" key="1">
    <citation type="submission" date="2012-06" db="EMBL/GenBank/DDBJ databases">
        <title>The complete genome of Flexibacter litoralis DSM 6794.</title>
        <authorList>
            <person name="Lucas S."/>
            <person name="Copeland A."/>
            <person name="Lapidus A."/>
            <person name="Glavina del Rio T."/>
            <person name="Dalin E."/>
            <person name="Tice H."/>
            <person name="Bruce D."/>
            <person name="Goodwin L."/>
            <person name="Pitluck S."/>
            <person name="Peters L."/>
            <person name="Ovchinnikova G."/>
            <person name="Lu M."/>
            <person name="Kyrpides N."/>
            <person name="Mavromatis K."/>
            <person name="Ivanova N."/>
            <person name="Brettin T."/>
            <person name="Detter J.C."/>
            <person name="Han C."/>
            <person name="Larimer F."/>
            <person name="Land M."/>
            <person name="Hauser L."/>
            <person name="Markowitz V."/>
            <person name="Cheng J.-F."/>
            <person name="Hugenholtz P."/>
            <person name="Woyke T."/>
            <person name="Wu D."/>
            <person name="Spring S."/>
            <person name="Lang E."/>
            <person name="Kopitz M."/>
            <person name="Brambilla E."/>
            <person name="Klenk H.-P."/>
            <person name="Eisen J.A."/>
        </authorList>
    </citation>
    <scope>NUCLEOTIDE SEQUENCE [LARGE SCALE GENOMIC DNA]</scope>
    <source>
        <strain evidence="3">ATCC 23117 / DSM 6794 / NBRC 15988 / NCIMB 1366 / Sio-4</strain>
    </source>
</reference>
<evidence type="ECO:0000313" key="2">
    <source>
        <dbReference type="EMBL" id="AFM03469.1"/>
    </source>
</evidence>
<accession>I4AHN4</accession>
<evidence type="ECO:0000256" key="1">
    <source>
        <dbReference type="SAM" id="Phobius"/>
    </source>
</evidence>
<name>I4AHN4_BERLS</name>
<dbReference type="AlphaFoldDB" id="I4AHN4"/>
<dbReference type="KEGG" id="fli:Fleli_1023"/>